<keyword evidence="2" id="KW-1185">Reference proteome</keyword>
<comment type="caution">
    <text evidence="1">The sequence shown here is derived from an EMBL/GenBank/DDBJ whole genome shotgun (WGS) entry which is preliminary data.</text>
</comment>
<reference evidence="1 2" key="1">
    <citation type="journal article" date="2023" name="Arcadia Sci">
        <title>De novo assembly of a long-read Amblyomma americanum tick genome.</title>
        <authorList>
            <person name="Chou S."/>
            <person name="Poskanzer K.E."/>
            <person name="Rollins M."/>
            <person name="Thuy-Boun P.S."/>
        </authorList>
    </citation>
    <scope>NUCLEOTIDE SEQUENCE [LARGE SCALE GENOMIC DNA]</scope>
    <source>
        <strain evidence="1">F_SG_1</strain>
        <tissue evidence="1">Salivary glands</tissue>
    </source>
</reference>
<dbReference type="Proteomes" id="UP001321473">
    <property type="component" value="Unassembled WGS sequence"/>
</dbReference>
<protein>
    <submittedName>
        <fullName evidence="1">Uncharacterized protein</fullName>
    </submittedName>
</protein>
<gene>
    <name evidence="1" type="ORF">V5799_017407</name>
</gene>
<organism evidence="1 2">
    <name type="scientific">Amblyomma americanum</name>
    <name type="common">Lone star tick</name>
    <dbReference type="NCBI Taxonomy" id="6943"/>
    <lineage>
        <taxon>Eukaryota</taxon>
        <taxon>Metazoa</taxon>
        <taxon>Ecdysozoa</taxon>
        <taxon>Arthropoda</taxon>
        <taxon>Chelicerata</taxon>
        <taxon>Arachnida</taxon>
        <taxon>Acari</taxon>
        <taxon>Parasitiformes</taxon>
        <taxon>Ixodida</taxon>
        <taxon>Ixodoidea</taxon>
        <taxon>Ixodidae</taxon>
        <taxon>Amblyomminae</taxon>
        <taxon>Amblyomma</taxon>
    </lineage>
</organism>
<name>A0AAQ4F3H4_AMBAM</name>
<proteinExistence type="predicted"/>
<accession>A0AAQ4F3H4</accession>
<evidence type="ECO:0000313" key="1">
    <source>
        <dbReference type="EMBL" id="KAK8781258.1"/>
    </source>
</evidence>
<evidence type="ECO:0000313" key="2">
    <source>
        <dbReference type="Proteomes" id="UP001321473"/>
    </source>
</evidence>
<dbReference type="AlphaFoldDB" id="A0AAQ4F3H4"/>
<dbReference type="EMBL" id="JARKHS020007842">
    <property type="protein sequence ID" value="KAK8781258.1"/>
    <property type="molecule type" value="Genomic_DNA"/>
</dbReference>
<sequence>MSPAHFLPVVLLRLADQRRREDIARAFILYGIRVYLISLPTTSGRGGVKKLSTQHAVFLRGVRLQEQKWP</sequence>